<protein>
    <submittedName>
        <fullName evidence="5">HlyD family efflux transporter periplasmic adaptor subunit</fullName>
    </submittedName>
</protein>
<reference evidence="5 6" key="1">
    <citation type="submission" date="2023-02" db="EMBL/GenBank/DDBJ databases">
        <title>Gemone sequence of Telluria chitinolytica ACM 3522T.</title>
        <authorList>
            <person name="Frediansyah A."/>
            <person name="Miess H."/>
            <person name="Gross H."/>
        </authorList>
    </citation>
    <scope>NUCLEOTIDE SEQUENCE [LARGE SCALE GENOMIC DNA]</scope>
    <source>
        <strain evidence="5 6">ACM 3522</strain>
    </source>
</reference>
<organism evidence="5 6">
    <name type="scientific">Pseudoduganella chitinolytica</name>
    <dbReference type="NCBI Taxonomy" id="34070"/>
    <lineage>
        <taxon>Bacteria</taxon>
        <taxon>Pseudomonadati</taxon>
        <taxon>Pseudomonadota</taxon>
        <taxon>Betaproteobacteria</taxon>
        <taxon>Burkholderiales</taxon>
        <taxon>Oxalobacteraceae</taxon>
        <taxon>Telluria group</taxon>
        <taxon>Pseudoduganella</taxon>
    </lineage>
</organism>
<feature type="compositionally biased region" description="Low complexity" evidence="2">
    <location>
        <begin position="109"/>
        <end position="118"/>
    </location>
</feature>
<feature type="region of interest" description="Disordered" evidence="2">
    <location>
        <begin position="105"/>
        <end position="130"/>
    </location>
</feature>
<feature type="transmembrane region" description="Helical" evidence="3">
    <location>
        <begin position="6"/>
        <end position="29"/>
    </location>
</feature>
<dbReference type="InterPro" id="IPR058982">
    <property type="entry name" value="Beta-barrel_AprE"/>
</dbReference>
<evidence type="ECO:0000256" key="3">
    <source>
        <dbReference type="SAM" id="Phobius"/>
    </source>
</evidence>
<dbReference type="PANTHER" id="PTHR30386">
    <property type="entry name" value="MEMBRANE FUSION SUBUNIT OF EMRAB-TOLC MULTIDRUG EFFLUX PUMP"/>
    <property type="match status" value="1"/>
</dbReference>
<keyword evidence="3" id="KW-1133">Transmembrane helix</keyword>
<gene>
    <name evidence="5" type="ORF">PX653_11580</name>
</gene>
<evidence type="ECO:0000256" key="2">
    <source>
        <dbReference type="SAM" id="MobiDB-lite"/>
    </source>
</evidence>
<keyword evidence="3" id="KW-0812">Transmembrane</keyword>
<keyword evidence="3" id="KW-0472">Membrane</keyword>
<dbReference type="Proteomes" id="UP001216510">
    <property type="component" value="Chromosome"/>
</dbReference>
<dbReference type="Gene3D" id="2.40.50.100">
    <property type="match status" value="1"/>
</dbReference>
<proteinExistence type="predicted"/>
<dbReference type="RefSeq" id="WP_277418022.1">
    <property type="nucleotide sequence ID" value="NZ_CP119083.1"/>
</dbReference>
<dbReference type="Gene3D" id="2.40.30.170">
    <property type="match status" value="1"/>
</dbReference>
<feature type="coiled-coil region" evidence="1">
    <location>
        <begin position="218"/>
        <end position="245"/>
    </location>
</feature>
<name>A0ABY8BHI9_9BURK</name>
<sequence length="399" mass="44332">MLARPVSFLLLTCLFVAIATAVIIFFTWFSVARKAQVPGVLVPVQGLIRIIPPHGGVVTEMMAREGSVVEKGEVLVVLSNERASEGVKSAEQRISALLKARRTSFRNEQQQSRRQSSQHGADLRRRMADSESEIRRISDQVALQERRIALVDAAVRRYENLYVSRYMPALQVQEKQAELIDQQQRLADLLRARAAVERTLADTRYEASSLEIQVQRDQEASDRDIAALEQELTESEARRTILVRAPRRGVVTAITAEPGQATVAGQAIAAILPNGGELEAELYVTSRSIGFVRPGMPVLLRYQAYSYQKFGHAKGTVREVSATAMRAAELNAPGAAMVTLSDAEPVYRVRVRLDNQAVKAYGIPHPLKSGALLDASILLEHRRLYEWILDPLYTVIGRL</sequence>
<feature type="compositionally biased region" description="Basic and acidic residues" evidence="2">
    <location>
        <begin position="121"/>
        <end position="130"/>
    </location>
</feature>
<evidence type="ECO:0000313" key="6">
    <source>
        <dbReference type="Proteomes" id="UP001216510"/>
    </source>
</evidence>
<evidence type="ECO:0000259" key="4">
    <source>
        <dbReference type="Pfam" id="PF26002"/>
    </source>
</evidence>
<feature type="domain" description="AprE-like beta-barrel" evidence="4">
    <location>
        <begin position="279"/>
        <end position="377"/>
    </location>
</feature>
<dbReference type="Pfam" id="PF26002">
    <property type="entry name" value="Beta-barrel_AprE"/>
    <property type="match status" value="1"/>
</dbReference>
<dbReference type="InterPro" id="IPR050739">
    <property type="entry name" value="MFP"/>
</dbReference>
<dbReference type="SUPFAM" id="SSF111369">
    <property type="entry name" value="HlyD-like secretion proteins"/>
    <property type="match status" value="1"/>
</dbReference>
<evidence type="ECO:0000313" key="5">
    <source>
        <dbReference type="EMBL" id="WEF35360.1"/>
    </source>
</evidence>
<dbReference type="PANTHER" id="PTHR30386:SF28">
    <property type="entry name" value="EXPORTED PROTEIN"/>
    <property type="match status" value="1"/>
</dbReference>
<dbReference type="PRINTS" id="PR01490">
    <property type="entry name" value="RTXTOXIND"/>
</dbReference>
<evidence type="ECO:0000256" key="1">
    <source>
        <dbReference type="SAM" id="Coils"/>
    </source>
</evidence>
<accession>A0ABY8BHI9</accession>
<keyword evidence="1" id="KW-0175">Coiled coil</keyword>
<dbReference type="EMBL" id="CP119083">
    <property type="protein sequence ID" value="WEF35360.1"/>
    <property type="molecule type" value="Genomic_DNA"/>
</dbReference>
<keyword evidence="6" id="KW-1185">Reference proteome</keyword>